<dbReference type="CDD" id="cd13590">
    <property type="entry name" value="PBP2_PotD_PotF_like"/>
    <property type="match status" value="1"/>
</dbReference>
<dbReference type="PANTHER" id="PTHR30222:SF17">
    <property type="entry name" value="SPERMIDINE_PUTRESCINE-BINDING PERIPLASMIC PROTEIN"/>
    <property type="match status" value="1"/>
</dbReference>
<gene>
    <name evidence="6" type="ORF">ABUE31_12180</name>
</gene>
<dbReference type="InterPro" id="IPR006059">
    <property type="entry name" value="SBP"/>
</dbReference>
<feature type="signal peptide" evidence="5">
    <location>
        <begin position="1"/>
        <end position="30"/>
    </location>
</feature>
<accession>A0ABV3R119</accession>
<sequence length="354" mass="38550">MKITNDRRARGARAILLGVSLAALASTASAANLVISNWDGYMAPDAMDAFKAATGNTGEVVKHATNEEIMGKLVASGGKGYDVVFVSSPFAEVLHNLGLTETIEASKVPNLANLYPEAAGLAYDPGNSFSVPYTWGTTGLCYRSDLVKTEPTSWNDLLKPADDIKGKTTMLATDRWLLAAGQLADGFSVNEIDPAKMEQVKNTLIEAKKTLLAYDDTTFYAKLVSGEALMVQAWDGWCNYGITDNKDIKYVIPKEGSDLWVDTMVVMKASENKDAAFQFINFMLDVKNHAWAAENILYKVPNKAAMESLPAELSATYPNMAMPVAELTKYEVLRDVGEAQKEYSRIVSEIKAAQ</sequence>
<keyword evidence="2" id="KW-0813">Transport</keyword>
<dbReference type="PANTHER" id="PTHR30222">
    <property type="entry name" value="SPERMIDINE/PUTRESCINE-BINDING PERIPLASMIC PROTEIN"/>
    <property type="match status" value="1"/>
</dbReference>
<evidence type="ECO:0000313" key="6">
    <source>
        <dbReference type="EMBL" id="MEW9806740.1"/>
    </source>
</evidence>
<dbReference type="Proteomes" id="UP001556196">
    <property type="component" value="Unassembled WGS sequence"/>
</dbReference>
<keyword evidence="7" id="KW-1185">Reference proteome</keyword>
<keyword evidence="4" id="KW-0574">Periplasm</keyword>
<dbReference type="Pfam" id="PF13416">
    <property type="entry name" value="SBP_bac_8"/>
    <property type="match status" value="1"/>
</dbReference>
<evidence type="ECO:0000256" key="3">
    <source>
        <dbReference type="ARBA" id="ARBA00022729"/>
    </source>
</evidence>
<feature type="chain" id="PRO_5047026420" evidence="5">
    <location>
        <begin position="31"/>
        <end position="354"/>
    </location>
</feature>
<reference evidence="6 7" key="1">
    <citation type="submission" date="2024-06" db="EMBL/GenBank/DDBJ databases">
        <authorList>
            <person name="Tuo L."/>
        </authorList>
    </citation>
    <scope>NUCLEOTIDE SEQUENCE [LARGE SCALE GENOMIC DNA]</scope>
    <source>
        <strain evidence="6 7">ZMM04-5</strain>
    </source>
</reference>
<evidence type="ECO:0000313" key="7">
    <source>
        <dbReference type="Proteomes" id="UP001556196"/>
    </source>
</evidence>
<keyword evidence="3 5" id="KW-0732">Signal</keyword>
<dbReference type="Gene3D" id="3.40.190.10">
    <property type="entry name" value="Periplasmic binding protein-like II"/>
    <property type="match status" value="2"/>
</dbReference>
<comment type="caution">
    <text evidence="6">The sequence shown here is derived from an EMBL/GenBank/DDBJ whole genome shotgun (WGS) entry which is preliminary data.</text>
</comment>
<protein>
    <submittedName>
        <fullName evidence="6">Spermidine/putrescine ABC transporter substrate-binding protein</fullName>
    </submittedName>
</protein>
<proteinExistence type="predicted"/>
<organism evidence="6 7">
    <name type="scientific">Mesorhizobium marinum</name>
    <dbReference type="NCBI Taxonomy" id="3228790"/>
    <lineage>
        <taxon>Bacteria</taxon>
        <taxon>Pseudomonadati</taxon>
        <taxon>Pseudomonadota</taxon>
        <taxon>Alphaproteobacteria</taxon>
        <taxon>Hyphomicrobiales</taxon>
        <taxon>Phyllobacteriaceae</taxon>
        <taxon>Mesorhizobium</taxon>
    </lineage>
</organism>
<dbReference type="PRINTS" id="PR00909">
    <property type="entry name" value="SPERMDNBNDNG"/>
</dbReference>
<evidence type="ECO:0000256" key="5">
    <source>
        <dbReference type="SAM" id="SignalP"/>
    </source>
</evidence>
<dbReference type="SUPFAM" id="SSF53850">
    <property type="entry name" value="Periplasmic binding protein-like II"/>
    <property type="match status" value="1"/>
</dbReference>
<evidence type="ECO:0000256" key="4">
    <source>
        <dbReference type="ARBA" id="ARBA00022764"/>
    </source>
</evidence>
<dbReference type="InterPro" id="IPR001188">
    <property type="entry name" value="Sperm_putr-bd"/>
</dbReference>
<evidence type="ECO:0000256" key="2">
    <source>
        <dbReference type="ARBA" id="ARBA00022448"/>
    </source>
</evidence>
<dbReference type="EMBL" id="JBFOCI010000003">
    <property type="protein sequence ID" value="MEW9806740.1"/>
    <property type="molecule type" value="Genomic_DNA"/>
</dbReference>
<dbReference type="RefSeq" id="WP_367723868.1">
    <property type="nucleotide sequence ID" value="NZ_JBFOCI010000003.1"/>
</dbReference>
<evidence type="ECO:0000256" key="1">
    <source>
        <dbReference type="ARBA" id="ARBA00004418"/>
    </source>
</evidence>
<comment type="subcellular location">
    <subcellularLocation>
        <location evidence="1">Periplasm</location>
    </subcellularLocation>
</comment>
<name>A0ABV3R119_9HYPH</name>